<gene>
    <name evidence="3" type="ORF">FZ040_10120</name>
</gene>
<keyword evidence="2" id="KW-1133">Transmembrane helix</keyword>
<name>A0A5D6VZ18_9FIRM</name>
<dbReference type="AlphaFoldDB" id="A0A5D6VZ18"/>
<reference evidence="3 4" key="1">
    <citation type="submission" date="2019-08" db="EMBL/GenBank/DDBJ databases">
        <title>Selenomonas sp. mPRGC5 and Selenomonas sp. mPRGC8 isolated from ruminal fluid of dairy goat (Capra hircus).</title>
        <authorList>
            <person name="Poothong S."/>
            <person name="Nuengjamnong C."/>
            <person name="Tanasupawat S."/>
        </authorList>
    </citation>
    <scope>NUCLEOTIDE SEQUENCE [LARGE SCALE GENOMIC DNA]</scope>
    <source>
        <strain evidence="4">mPRGC5</strain>
    </source>
</reference>
<keyword evidence="2" id="KW-0812">Transmembrane</keyword>
<organism evidence="3 4">
    <name type="scientific">Selenomonas ruminis</name>
    <dbReference type="NCBI Taxonomy" id="2593411"/>
    <lineage>
        <taxon>Bacteria</taxon>
        <taxon>Bacillati</taxon>
        <taxon>Bacillota</taxon>
        <taxon>Negativicutes</taxon>
        <taxon>Selenomonadales</taxon>
        <taxon>Selenomonadaceae</taxon>
        <taxon>Selenomonas</taxon>
    </lineage>
</organism>
<dbReference type="OrthoDB" id="1666710at2"/>
<proteinExistence type="predicted"/>
<feature type="region of interest" description="Disordered" evidence="1">
    <location>
        <begin position="41"/>
        <end position="80"/>
    </location>
</feature>
<evidence type="ECO:0000313" key="3">
    <source>
        <dbReference type="EMBL" id="TYZ21361.1"/>
    </source>
</evidence>
<dbReference type="Proteomes" id="UP000323646">
    <property type="component" value="Unassembled WGS sequence"/>
</dbReference>
<sequence>MKKSQIIIAAVILYLLIMVMGGAAYYAYSIQHDARQARIEQEAQEEAAERKAAQETAAKEKPKEEAAKPEKARKQSDSMEIETRGGVDYYKHPWPVKPPSGVYLRPFVAERNGVCVFKNDIYYFYDITDSEQTGWIFGDRLDIHAGGQVTTLVLDPAKLHKHMASDASWLAENYVMNADKKTLEAYRRIAQSDSAYIVYYKTGGKQRRHDLSAKELKWIREMVELYDTLRQP</sequence>
<dbReference type="RefSeq" id="WP_149171874.1">
    <property type="nucleotide sequence ID" value="NZ_VTOY01000009.1"/>
</dbReference>
<protein>
    <submittedName>
        <fullName evidence="3">Uncharacterized protein</fullName>
    </submittedName>
</protein>
<evidence type="ECO:0000313" key="4">
    <source>
        <dbReference type="Proteomes" id="UP000323646"/>
    </source>
</evidence>
<evidence type="ECO:0000256" key="1">
    <source>
        <dbReference type="SAM" id="MobiDB-lite"/>
    </source>
</evidence>
<evidence type="ECO:0000256" key="2">
    <source>
        <dbReference type="SAM" id="Phobius"/>
    </source>
</evidence>
<keyword evidence="4" id="KW-1185">Reference proteome</keyword>
<feature type="transmembrane region" description="Helical" evidence="2">
    <location>
        <begin position="6"/>
        <end position="28"/>
    </location>
</feature>
<dbReference type="EMBL" id="VTOY01000009">
    <property type="protein sequence ID" value="TYZ21361.1"/>
    <property type="molecule type" value="Genomic_DNA"/>
</dbReference>
<comment type="caution">
    <text evidence="3">The sequence shown here is derived from an EMBL/GenBank/DDBJ whole genome shotgun (WGS) entry which is preliminary data.</text>
</comment>
<accession>A0A5D6VZ18</accession>
<keyword evidence="2" id="KW-0472">Membrane</keyword>